<sequence length="90" mass="10437">MAEDKKPLNKIIRDPKGSKKFKVFVKDKSTGNIKTIRFGDRNMKIKKNIKSNRESFMARHGATLKKVKGQKNLSPVYWAMRSWRLGTKIS</sequence>
<evidence type="ECO:0000313" key="2">
    <source>
        <dbReference type="Proteomes" id="UP001301519"/>
    </source>
</evidence>
<evidence type="ECO:0000313" key="1">
    <source>
        <dbReference type="EMBL" id="WOZ55763.1"/>
    </source>
</evidence>
<proteinExistence type="predicted"/>
<reference evidence="1 2" key="1">
    <citation type="submission" date="2023-08" db="EMBL/GenBank/DDBJ databases">
        <authorList>
            <person name="Du S."/>
            <person name="Wu Z."/>
            <person name="Wu Y."/>
            <person name="Yang M."/>
            <person name="Shao J."/>
            <person name="Liu H."/>
            <person name="Zhao Y."/>
            <person name="Zhang Z."/>
        </authorList>
    </citation>
    <scope>NUCLEOTIDE SEQUENCE [LARGE SCALE GENOMIC DNA]</scope>
</reference>
<dbReference type="Proteomes" id="UP001301519">
    <property type="component" value="Segment"/>
</dbReference>
<accession>A0AAX4G4A5</accession>
<name>A0AAX4G4A5_9CAUD</name>
<protein>
    <submittedName>
        <fullName evidence="1">Uncharacterized protein</fullName>
    </submittedName>
</protein>
<keyword evidence="2" id="KW-1185">Reference proteome</keyword>
<organism evidence="1 2">
    <name type="scientific">Pelagibacter phage HTVC041P</name>
    <dbReference type="NCBI Taxonomy" id="3072833"/>
    <lineage>
        <taxon>Viruses</taxon>
        <taxon>Duplodnaviria</taxon>
        <taxon>Heunggongvirae</taxon>
        <taxon>Uroviricota</taxon>
        <taxon>Caudoviricetes</taxon>
        <taxon>Autographivirales</taxon>
        <taxon>Autographivirales incertae sedis</taxon>
        <taxon>Aequorvirus</taxon>
        <taxon>Aequorvirus HTVC041P</taxon>
    </lineage>
</organism>
<gene>
    <name evidence="1" type="ORF">HTVC041P_gp29</name>
</gene>
<dbReference type="EMBL" id="OR420753">
    <property type="protein sequence ID" value="WOZ55763.1"/>
    <property type="molecule type" value="Genomic_DNA"/>
</dbReference>